<dbReference type="SUPFAM" id="SSF46689">
    <property type="entry name" value="Homeodomain-like"/>
    <property type="match status" value="2"/>
</dbReference>
<keyword evidence="10" id="KW-1185">Reference proteome</keyword>
<dbReference type="GO" id="GO:0016798">
    <property type="term" value="F:hydrolase activity, acting on glycosyl bonds"/>
    <property type="evidence" value="ECO:0007669"/>
    <property type="project" value="UniProtKB-KW"/>
</dbReference>
<dbReference type="InterPro" id="IPR049166">
    <property type="entry name" value="GH39_cat"/>
</dbReference>
<evidence type="ECO:0000256" key="5">
    <source>
        <dbReference type="ARBA" id="ARBA00023163"/>
    </source>
</evidence>
<dbReference type="SUPFAM" id="SSF51445">
    <property type="entry name" value="(Trans)glycosidases"/>
    <property type="match status" value="1"/>
</dbReference>
<dbReference type="GO" id="GO:0003700">
    <property type="term" value="F:DNA-binding transcription factor activity"/>
    <property type="evidence" value="ECO:0007669"/>
    <property type="project" value="InterPro"/>
</dbReference>
<accession>A0A974SDD9</accession>
<dbReference type="EMBL" id="CP068595">
    <property type="protein sequence ID" value="QQZ61121.1"/>
    <property type="molecule type" value="Genomic_DNA"/>
</dbReference>
<dbReference type="Gene3D" id="3.20.20.80">
    <property type="entry name" value="Glycosidases"/>
    <property type="match status" value="1"/>
</dbReference>
<keyword evidence="3" id="KW-0805">Transcription regulation</keyword>
<dbReference type="PANTHER" id="PTHR43280">
    <property type="entry name" value="ARAC-FAMILY TRANSCRIPTIONAL REGULATOR"/>
    <property type="match status" value="1"/>
</dbReference>
<feature type="domain" description="HTH araC/xylS-type" evidence="8">
    <location>
        <begin position="30"/>
        <end position="128"/>
    </location>
</feature>
<evidence type="ECO:0000256" key="2">
    <source>
        <dbReference type="ARBA" id="ARBA00022801"/>
    </source>
</evidence>
<evidence type="ECO:0000313" key="10">
    <source>
        <dbReference type="Proteomes" id="UP000595841"/>
    </source>
</evidence>
<dbReference type="SMART" id="SM00342">
    <property type="entry name" value="HTH_ARAC"/>
    <property type="match status" value="1"/>
</dbReference>
<dbReference type="PROSITE" id="PS00041">
    <property type="entry name" value="HTH_ARAC_FAMILY_1"/>
    <property type="match status" value="1"/>
</dbReference>
<proteinExistence type="inferred from homology"/>
<dbReference type="Pfam" id="PF01229">
    <property type="entry name" value="Glyco_hydro_39"/>
    <property type="match status" value="1"/>
</dbReference>
<dbReference type="KEGG" id="pson:JI735_32860"/>
<gene>
    <name evidence="9" type="ORF">JI735_32860</name>
</gene>
<evidence type="ECO:0000256" key="6">
    <source>
        <dbReference type="ARBA" id="ARBA00023295"/>
    </source>
</evidence>
<evidence type="ECO:0000259" key="8">
    <source>
        <dbReference type="PROSITE" id="PS01124"/>
    </source>
</evidence>
<feature type="region of interest" description="Disordered" evidence="7">
    <location>
        <begin position="1"/>
        <end position="20"/>
    </location>
</feature>
<evidence type="ECO:0000313" key="9">
    <source>
        <dbReference type="EMBL" id="QQZ61121.1"/>
    </source>
</evidence>
<dbReference type="InterPro" id="IPR009057">
    <property type="entry name" value="Homeodomain-like_sf"/>
</dbReference>
<dbReference type="InterPro" id="IPR017853">
    <property type="entry name" value="GH"/>
</dbReference>
<keyword evidence="4" id="KW-0238">DNA-binding</keyword>
<keyword evidence="6" id="KW-0326">Glycosidase</keyword>
<evidence type="ECO:0000256" key="7">
    <source>
        <dbReference type="SAM" id="MobiDB-lite"/>
    </source>
</evidence>
<dbReference type="AlphaFoldDB" id="A0A974SDD9"/>
<dbReference type="InterPro" id="IPR018062">
    <property type="entry name" value="HTH_AraC-typ_CS"/>
</dbReference>
<dbReference type="Gene3D" id="1.10.10.60">
    <property type="entry name" value="Homeodomain-like"/>
    <property type="match status" value="2"/>
</dbReference>
<dbReference type="Proteomes" id="UP000595841">
    <property type="component" value="Chromosome"/>
</dbReference>
<dbReference type="InterPro" id="IPR018060">
    <property type="entry name" value="HTH_AraC"/>
</dbReference>
<protein>
    <submittedName>
        <fullName evidence="9">Helix-turn-helix domain-containing protein</fullName>
    </submittedName>
</protein>
<keyword evidence="2" id="KW-0378">Hydrolase</keyword>
<dbReference type="PANTHER" id="PTHR43280:SF2">
    <property type="entry name" value="HTH-TYPE TRANSCRIPTIONAL REGULATOR EXSA"/>
    <property type="match status" value="1"/>
</dbReference>
<name>A0A974SDD9_9BACL</name>
<sequence length="289" mass="33756">MGYITSRFSKKLSSPEPDHRASNKEFNIVQQILNRVELDFKGKVTLNQIAQEQHYNSSYLSDIFRKNIGVTFKDYLEEVRIRYSLFLLQNQETSITNIALSSGFSDEKSYYKAIKDKFSLTPLQLRKKHLEENHDGLALTGSSKEQLIHHYASLPLELKAIEENTIQSTIVKDIQADGYELKQVWNKIMNIGSANTLLNQNIRDQIKEMREEIPIEYLRFEGVFNQELDVIQKDRDGLKFNWKFINNILDYTRELELKPFICLSYMPLLFASKSTSFFNYQGNTSPQKK</sequence>
<organism evidence="9 10">
    <name type="scientific">Paenibacillus sonchi</name>
    <dbReference type="NCBI Taxonomy" id="373687"/>
    <lineage>
        <taxon>Bacteria</taxon>
        <taxon>Bacillati</taxon>
        <taxon>Bacillota</taxon>
        <taxon>Bacilli</taxon>
        <taxon>Bacillales</taxon>
        <taxon>Paenibacillaceae</taxon>
        <taxon>Paenibacillus</taxon>
        <taxon>Paenibacillus sonchi group</taxon>
    </lineage>
</organism>
<dbReference type="Pfam" id="PF12833">
    <property type="entry name" value="HTH_18"/>
    <property type="match status" value="1"/>
</dbReference>
<keyword evidence="5" id="KW-0804">Transcription</keyword>
<dbReference type="PROSITE" id="PS01124">
    <property type="entry name" value="HTH_ARAC_FAMILY_2"/>
    <property type="match status" value="1"/>
</dbReference>
<evidence type="ECO:0000256" key="1">
    <source>
        <dbReference type="ARBA" id="ARBA00008875"/>
    </source>
</evidence>
<dbReference type="GO" id="GO:0043565">
    <property type="term" value="F:sequence-specific DNA binding"/>
    <property type="evidence" value="ECO:0007669"/>
    <property type="project" value="InterPro"/>
</dbReference>
<evidence type="ECO:0000256" key="4">
    <source>
        <dbReference type="ARBA" id="ARBA00023125"/>
    </source>
</evidence>
<reference evidence="9 10" key="1">
    <citation type="submission" date="2021-01" db="EMBL/GenBank/DDBJ databases">
        <title>Whole genome sequence of Paenibacillus sonchi LMG 24727 for comparative genomics.</title>
        <authorList>
            <person name="Lee G."/>
            <person name="Kim M.-J."/>
            <person name="Lim K."/>
            <person name="Shin J.-H."/>
        </authorList>
    </citation>
    <scope>NUCLEOTIDE SEQUENCE [LARGE SCALE GENOMIC DNA]</scope>
    <source>
        <strain evidence="9 10">LMG 24727</strain>
    </source>
</reference>
<evidence type="ECO:0000256" key="3">
    <source>
        <dbReference type="ARBA" id="ARBA00023015"/>
    </source>
</evidence>
<comment type="similarity">
    <text evidence="1">Belongs to the glycosyl hydrolase 39 family.</text>
</comment>